<evidence type="ECO:0000313" key="2">
    <source>
        <dbReference type="EMBL" id="RVW53225.1"/>
    </source>
</evidence>
<proteinExistence type="inferred from homology"/>
<dbReference type="PANTHER" id="PTHR42743:SF11">
    <property type="entry name" value="AMINODEOXYCHORISMATE LYASE"/>
    <property type="match status" value="1"/>
</dbReference>
<protein>
    <submittedName>
        <fullName evidence="2">Branched-chain-amino-acid aminotransferase-like protein 2</fullName>
    </submittedName>
</protein>
<reference evidence="2 3" key="1">
    <citation type="journal article" date="2018" name="PLoS Genet.">
        <title>Population sequencing reveals clonal diversity and ancestral inbreeding in the grapevine cultivar Chardonnay.</title>
        <authorList>
            <person name="Roach M.J."/>
            <person name="Johnson D.L."/>
            <person name="Bohlmann J."/>
            <person name="van Vuuren H.J."/>
            <person name="Jones S.J."/>
            <person name="Pretorius I.S."/>
            <person name="Schmidt S.A."/>
            <person name="Borneman A.R."/>
        </authorList>
    </citation>
    <scope>NUCLEOTIDE SEQUENCE [LARGE SCALE GENOMIC DNA]</scope>
    <source>
        <strain evidence="3">cv. Chardonnay</strain>
        <tissue evidence="2">Leaf</tissue>
    </source>
</reference>
<name>A0A438EZV1_VITVI</name>
<accession>A0A438EZV1</accession>
<dbReference type="InterPro" id="IPR029063">
    <property type="entry name" value="SAM-dependent_MTases_sf"/>
</dbReference>
<comment type="caution">
    <text evidence="2">The sequence shown here is derived from an EMBL/GenBank/DDBJ whole genome shotgun (WGS) entry which is preliminary data.</text>
</comment>
<dbReference type="Pfam" id="PF10294">
    <property type="entry name" value="Methyltransf_16"/>
    <property type="match status" value="1"/>
</dbReference>
<evidence type="ECO:0000313" key="3">
    <source>
        <dbReference type="Proteomes" id="UP000288805"/>
    </source>
</evidence>
<dbReference type="Gene3D" id="3.40.50.150">
    <property type="entry name" value="Vaccinia Virus protein VP39"/>
    <property type="match status" value="1"/>
</dbReference>
<dbReference type="EMBL" id="QGNW01001152">
    <property type="protein sequence ID" value="RVW53225.1"/>
    <property type="molecule type" value="Genomic_DNA"/>
</dbReference>
<keyword evidence="2" id="KW-0808">Transferase</keyword>
<dbReference type="GO" id="GO:0008483">
    <property type="term" value="F:transaminase activity"/>
    <property type="evidence" value="ECO:0007669"/>
    <property type="project" value="UniProtKB-KW"/>
</dbReference>
<sequence length="414" mass="46332">MAFAMGNGRRVRFWKDKWCGGDLLSTSFPSLYAITSSKEVWYPSADGGVWAPCFFRQLNDWEVVPVECFFQRLQGRRVCRDDKVGSGVGLVGICLAHVKASKVILSEGGLSSLANMKLNLELNQLNNRMDDPGTTNQDPNLYHVMGLGKDPSAVEADLNFETQVKCIFLPWESAEESELQNFMPDIILGADVIYNPLCLPHLIRVLATLLNQTRSSSPLQQDNCVEFSPDSRCIMDARAEGADIHNHDHGSRSTTNADGRGKNSVPVAYIASVIRNIETFNYFLALAEEANLDVKDLTEQSSILESQSPISEFSVMGDPGNQEIEVIHSWSAPRSISTGLMYSFAQRDDFEVLDEPLYANFLRVTGVERPYREELLSKMESDGNKVVKEIIFGPGGKKYRFCKVINKFYHYIQA</sequence>
<keyword evidence="2" id="KW-0032">Aminotransferase</keyword>
<dbReference type="Proteomes" id="UP000288805">
    <property type="component" value="Unassembled WGS sequence"/>
</dbReference>
<dbReference type="PANTHER" id="PTHR42743">
    <property type="entry name" value="AMINO-ACID AMINOTRANSFERASE"/>
    <property type="match status" value="1"/>
</dbReference>
<dbReference type="Pfam" id="PF19798">
    <property type="entry name" value="Sulfotransfer_5"/>
    <property type="match status" value="1"/>
</dbReference>
<evidence type="ECO:0000256" key="1">
    <source>
        <dbReference type="ARBA" id="ARBA00009320"/>
    </source>
</evidence>
<dbReference type="InterPro" id="IPR050571">
    <property type="entry name" value="Class-IV_PLP-Dep_Aminotrnsfr"/>
</dbReference>
<organism evidence="2 3">
    <name type="scientific">Vitis vinifera</name>
    <name type="common">Grape</name>
    <dbReference type="NCBI Taxonomy" id="29760"/>
    <lineage>
        <taxon>Eukaryota</taxon>
        <taxon>Viridiplantae</taxon>
        <taxon>Streptophyta</taxon>
        <taxon>Embryophyta</taxon>
        <taxon>Tracheophyta</taxon>
        <taxon>Spermatophyta</taxon>
        <taxon>Magnoliopsida</taxon>
        <taxon>eudicotyledons</taxon>
        <taxon>Gunneridae</taxon>
        <taxon>Pentapetalae</taxon>
        <taxon>rosids</taxon>
        <taxon>Vitales</taxon>
        <taxon>Vitaceae</taxon>
        <taxon>Viteae</taxon>
        <taxon>Vitis</taxon>
    </lineage>
</organism>
<comment type="similarity">
    <text evidence="1">Belongs to the class-IV pyridoxal-phosphate-dependent aminotransferase family.</text>
</comment>
<gene>
    <name evidence="2" type="primary">VvCHDh000263_3</name>
    <name evidence="2" type="ORF">CK203_091646</name>
</gene>
<dbReference type="InterPro" id="IPR019410">
    <property type="entry name" value="Methyltransf_16"/>
</dbReference>
<dbReference type="AlphaFoldDB" id="A0A438EZV1"/>